<evidence type="ECO:0000256" key="1">
    <source>
        <dbReference type="SAM" id="MobiDB-lite"/>
    </source>
</evidence>
<evidence type="ECO:0000313" key="3">
    <source>
        <dbReference type="Proteomes" id="UP000282322"/>
    </source>
</evidence>
<feature type="compositionally biased region" description="Polar residues" evidence="1">
    <location>
        <begin position="78"/>
        <end position="90"/>
    </location>
</feature>
<protein>
    <submittedName>
        <fullName evidence="2">Uncharacterized protein</fullName>
    </submittedName>
</protein>
<accession>A0A3P3RBP3</accession>
<name>A0A3P3RBP3_9EURY</name>
<reference evidence="2 3" key="1">
    <citation type="submission" date="2018-11" db="EMBL/GenBank/DDBJ databases">
        <title>Taxonoimc description of Halomarina strain SPP-AMP-1.</title>
        <authorList>
            <person name="Pal Y."/>
            <person name="Srinivasana K."/>
            <person name="Verma A."/>
            <person name="Kumar P."/>
        </authorList>
    </citation>
    <scope>NUCLEOTIDE SEQUENCE [LARGE SCALE GENOMIC DNA]</scope>
    <source>
        <strain evidence="2 3">SPP-AMP-1</strain>
    </source>
</reference>
<feature type="region of interest" description="Disordered" evidence="1">
    <location>
        <begin position="1"/>
        <end position="90"/>
    </location>
</feature>
<sequence length="90" mass="9710">MFPTTTVVGVPSLGFSPRLAHPQAEDTTDHRDRLSVIHTGGSPRLYTAPTAPSSHAGQLEGNSTTFMIRPSVGRTDRSNATNRRTGSRYT</sequence>
<gene>
    <name evidence="2" type="ORF">EIK79_08920</name>
</gene>
<organism evidence="2 3">
    <name type="scientific">Halocatena pleomorpha</name>
    <dbReference type="NCBI Taxonomy" id="1785090"/>
    <lineage>
        <taxon>Archaea</taxon>
        <taxon>Methanobacteriati</taxon>
        <taxon>Methanobacteriota</taxon>
        <taxon>Stenosarchaea group</taxon>
        <taxon>Halobacteria</taxon>
        <taxon>Halobacteriales</taxon>
        <taxon>Natronomonadaceae</taxon>
        <taxon>Halocatena</taxon>
    </lineage>
</organism>
<dbReference type="RefSeq" id="WP_124954777.1">
    <property type="nucleotide sequence ID" value="NZ_RRCH01000019.1"/>
</dbReference>
<proteinExistence type="predicted"/>
<dbReference type="AlphaFoldDB" id="A0A3P3RBP3"/>
<dbReference type="Proteomes" id="UP000282322">
    <property type="component" value="Unassembled WGS sequence"/>
</dbReference>
<comment type="caution">
    <text evidence="2">The sequence shown here is derived from an EMBL/GenBank/DDBJ whole genome shotgun (WGS) entry which is preliminary data.</text>
</comment>
<evidence type="ECO:0000313" key="2">
    <source>
        <dbReference type="EMBL" id="RRJ30744.1"/>
    </source>
</evidence>
<keyword evidence="3" id="KW-1185">Reference proteome</keyword>
<dbReference type="EMBL" id="RRCH01000019">
    <property type="protein sequence ID" value="RRJ30744.1"/>
    <property type="molecule type" value="Genomic_DNA"/>
</dbReference>
<feature type="compositionally biased region" description="Polar residues" evidence="1">
    <location>
        <begin position="50"/>
        <end position="66"/>
    </location>
</feature>
<feature type="compositionally biased region" description="Basic and acidic residues" evidence="1">
    <location>
        <begin position="23"/>
        <end position="35"/>
    </location>
</feature>